<dbReference type="InterPro" id="IPR000477">
    <property type="entry name" value="RT_dom"/>
</dbReference>
<name>A0A8R7QID1_TRIUA</name>
<dbReference type="EnsemblPlants" id="TuG1812G0500003911.01.T01">
    <property type="protein sequence ID" value="TuG1812G0500003911.01.T01.cds344254"/>
    <property type="gene ID" value="TuG1812G0500003911.01"/>
</dbReference>
<dbReference type="Gramene" id="TuG1812G0500003911.01.T01">
    <property type="protein sequence ID" value="TuG1812G0500003911.01.T01.cds344254"/>
    <property type="gene ID" value="TuG1812G0500003911.01"/>
</dbReference>
<dbReference type="FunFam" id="3.30.70.270:FF:000003">
    <property type="entry name" value="Transposon Ty3-G Gag-Pol polyprotein"/>
    <property type="match status" value="1"/>
</dbReference>
<dbReference type="PROSITE" id="PS50878">
    <property type="entry name" value="RT_POL"/>
    <property type="match status" value="1"/>
</dbReference>
<dbReference type="Proteomes" id="UP000015106">
    <property type="component" value="Chromosome 5"/>
</dbReference>
<dbReference type="InterPro" id="IPR043502">
    <property type="entry name" value="DNA/RNA_pol_sf"/>
</dbReference>
<proteinExistence type="predicted"/>
<keyword evidence="3" id="KW-1185">Reference proteome</keyword>
<reference evidence="3" key="1">
    <citation type="journal article" date="2013" name="Nature">
        <title>Draft genome of the wheat A-genome progenitor Triticum urartu.</title>
        <authorList>
            <person name="Ling H.Q."/>
            <person name="Zhao S."/>
            <person name="Liu D."/>
            <person name="Wang J."/>
            <person name="Sun H."/>
            <person name="Zhang C."/>
            <person name="Fan H."/>
            <person name="Li D."/>
            <person name="Dong L."/>
            <person name="Tao Y."/>
            <person name="Gao C."/>
            <person name="Wu H."/>
            <person name="Li Y."/>
            <person name="Cui Y."/>
            <person name="Guo X."/>
            <person name="Zheng S."/>
            <person name="Wang B."/>
            <person name="Yu K."/>
            <person name="Liang Q."/>
            <person name="Yang W."/>
            <person name="Lou X."/>
            <person name="Chen J."/>
            <person name="Feng M."/>
            <person name="Jian J."/>
            <person name="Zhang X."/>
            <person name="Luo G."/>
            <person name="Jiang Y."/>
            <person name="Liu J."/>
            <person name="Wang Z."/>
            <person name="Sha Y."/>
            <person name="Zhang B."/>
            <person name="Wu H."/>
            <person name="Tang D."/>
            <person name="Shen Q."/>
            <person name="Xue P."/>
            <person name="Zou S."/>
            <person name="Wang X."/>
            <person name="Liu X."/>
            <person name="Wang F."/>
            <person name="Yang Y."/>
            <person name="An X."/>
            <person name="Dong Z."/>
            <person name="Zhang K."/>
            <person name="Zhang X."/>
            <person name="Luo M.C."/>
            <person name="Dvorak J."/>
            <person name="Tong Y."/>
            <person name="Wang J."/>
            <person name="Yang H."/>
            <person name="Li Z."/>
            <person name="Wang D."/>
            <person name="Zhang A."/>
            <person name="Wang J."/>
        </authorList>
    </citation>
    <scope>NUCLEOTIDE SEQUENCE</scope>
    <source>
        <strain evidence="3">cv. G1812</strain>
    </source>
</reference>
<evidence type="ECO:0000313" key="3">
    <source>
        <dbReference type="Proteomes" id="UP000015106"/>
    </source>
</evidence>
<dbReference type="PANTHER" id="PTHR33064:SF37">
    <property type="entry name" value="RIBONUCLEASE H"/>
    <property type="match status" value="1"/>
</dbReference>
<protein>
    <recommendedName>
        <fullName evidence="1">Reverse transcriptase domain-containing protein</fullName>
    </recommendedName>
</protein>
<dbReference type="CDD" id="cd01647">
    <property type="entry name" value="RT_LTR"/>
    <property type="match status" value="1"/>
</dbReference>
<organism evidence="2 3">
    <name type="scientific">Triticum urartu</name>
    <name type="common">Red wild einkorn</name>
    <name type="synonym">Crithodium urartu</name>
    <dbReference type="NCBI Taxonomy" id="4572"/>
    <lineage>
        <taxon>Eukaryota</taxon>
        <taxon>Viridiplantae</taxon>
        <taxon>Streptophyta</taxon>
        <taxon>Embryophyta</taxon>
        <taxon>Tracheophyta</taxon>
        <taxon>Spermatophyta</taxon>
        <taxon>Magnoliopsida</taxon>
        <taxon>Liliopsida</taxon>
        <taxon>Poales</taxon>
        <taxon>Poaceae</taxon>
        <taxon>BOP clade</taxon>
        <taxon>Pooideae</taxon>
        <taxon>Triticodae</taxon>
        <taxon>Triticeae</taxon>
        <taxon>Triticinae</taxon>
        <taxon>Triticum</taxon>
    </lineage>
</organism>
<evidence type="ECO:0000259" key="1">
    <source>
        <dbReference type="PROSITE" id="PS50878"/>
    </source>
</evidence>
<evidence type="ECO:0000313" key="2">
    <source>
        <dbReference type="EnsemblPlants" id="TuG1812G0500003911.01.T01.cds344254"/>
    </source>
</evidence>
<sequence length="144" mass="16265">MGAGLAGGPGTFNGAMNTTLHPLLRKCVLVFFDYILVFSKTLEDHKQHLKEVLQLLRRDHWKVKRSKCAFGQEQLTYLGHVVSAQGVATEPTKIQAVQRWTTPANVKEVRSFLGLAGYYHRFVRNFGIIARPLFQLLKKGVPFV</sequence>
<dbReference type="InterPro" id="IPR043128">
    <property type="entry name" value="Rev_trsase/Diguanyl_cyclase"/>
</dbReference>
<accession>A0A8R7QID1</accession>
<dbReference type="SUPFAM" id="SSF56672">
    <property type="entry name" value="DNA/RNA polymerases"/>
    <property type="match status" value="1"/>
</dbReference>
<feature type="domain" description="Reverse transcriptase" evidence="1">
    <location>
        <begin position="1"/>
        <end position="82"/>
    </location>
</feature>
<dbReference type="InterPro" id="IPR051320">
    <property type="entry name" value="Viral_Replic_Matur_Polypro"/>
</dbReference>
<reference evidence="2" key="2">
    <citation type="submission" date="2018-03" db="EMBL/GenBank/DDBJ databases">
        <title>The Triticum urartu genome reveals the dynamic nature of wheat genome evolution.</title>
        <authorList>
            <person name="Ling H."/>
            <person name="Ma B."/>
            <person name="Shi X."/>
            <person name="Liu H."/>
            <person name="Dong L."/>
            <person name="Sun H."/>
            <person name="Cao Y."/>
            <person name="Gao Q."/>
            <person name="Zheng S."/>
            <person name="Li Y."/>
            <person name="Yu Y."/>
            <person name="Du H."/>
            <person name="Qi M."/>
            <person name="Li Y."/>
            <person name="Yu H."/>
            <person name="Cui Y."/>
            <person name="Wang N."/>
            <person name="Chen C."/>
            <person name="Wu H."/>
            <person name="Zhao Y."/>
            <person name="Zhang J."/>
            <person name="Li Y."/>
            <person name="Zhou W."/>
            <person name="Zhang B."/>
            <person name="Hu W."/>
            <person name="Eijk M."/>
            <person name="Tang J."/>
            <person name="Witsenboer H."/>
            <person name="Zhao S."/>
            <person name="Li Z."/>
            <person name="Zhang A."/>
            <person name="Wang D."/>
            <person name="Liang C."/>
        </authorList>
    </citation>
    <scope>NUCLEOTIDE SEQUENCE [LARGE SCALE GENOMIC DNA]</scope>
    <source>
        <strain evidence="2">cv. G1812</strain>
    </source>
</reference>
<dbReference type="PANTHER" id="PTHR33064">
    <property type="entry name" value="POL PROTEIN"/>
    <property type="match status" value="1"/>
</dbReference>
<dbReference type="Gene3D" id="3.30.70.270">
    <property type="match status" value="2"/>
</dbReference>
<dbReference type="Pfam" id="PF00078">
    <property type="entry name" value="RVT_1"/>
    <property type="match status" value="1"/>
</dbReference>
<reference evidence="2" key="3">
    <citation type="submission" date="2022-06" db="UniProtKB">
        <authorList>
            <consortium name="EnsemblPlants"/>
        </authorList>
    </citation>
    <scope>IDENTIFICATION</scope>
</reference>
<dbReference type="AlphaFoldDB" id="A0A8R7QID1"/>